<evidence type="ECO:0000313" key="3">
    <source>
        <dbReference type="Proteomes" id="UP000318571"/>
    </source>
</evidence>
<comment type="caution">
    <text evidence="2">The sequence shown here is derived from an EMBL/GenBank/DDBJ whole genome shotgun (WGS) entry which is preliminary data.</text>
</comment>
<sequence>MTSVAQGSEKKLHKLKKQLSIGNIRRRLHRSPDSLDQTFDEQEHLLEEVEQLSESAGPNRHSTEPDVPSPKLKIPSSLVTLTELEKKQLEDVLMRIGLKDCGL</sequence>
<accession>A0A553P2Z5</accession>
<keyword evidence="3" id="KW-1185">Reference proteome</keyword>
<reference evidence="2 3" key="1">
    <citation type="journal article" date="2018" name="Nat. Ecol. Evol.">
        <title>Genomic signatures of mitonuclear coevolution across populations of Tigriopus californicus.</title>
        <authorList>
            <person name="Barreto F.S."/>
            <person name="Watson E.T."/>
            <person name="Lima T.G."/>
            <person name="Willett C.S."/>
            <person name="Edmands S."/>
            <person name="Li W."/>
            <person name="Burton R.S."/>
        </authorList>
    </citation>
    <scope>NUCLEOTIDE SEQUENCE [LARGE SCALE GENOMIC DNA]</scope>
    <source>
        <strain evidence="2 3">San Diego</strain>
    </source>
</reference>
<dbReference type="AlphaFoldDB" id="A0A553P2Z5"/>
<name>A0A553P2Z5_TIGCA</name>
<feature type="region of interest" description="Disordered" evidence="1">
    <location>
        <begin position="49"/>
        <end position="73"/>
    </location>
</feature>
<gene>
    <name evidence="2" type="ORF">TCAL_14844</name>
</gene>
<proteinExistence type="predicted"/>
<dbReference type="Proteomes" id="UP000318571">
    <property type="component" value="Chromosome 7"/>
</dbReference>
<evidence type="ECO:0000313" key="2">
    <source>
        <dbReference type="EMBL" id="TRY72053.1"/>
    </source>
</evidence>
<dbReference type="OMA" id="TDTNNGE"/>
<protein>
    <submittedName>
        <fullName evidence="2">Uncharacterized protein</fullName>
    </submittedName>
</protein>
<dbReference type="EMBL" id="VCGU01000008">
    <property type="protein sequence ID" value="TRY72053.1"/>
    <property type="molecule type" value="Genomic_DNA"/>
</dbReference>
<organism evidence="2 3">
    <name type="scientific">Tigriopus californicus</name>
    <name type="common">Marine copepod</name>
    <dbReference type="NCBI Taxonomy" id="6832"/>
    <lineage>
        <taxon>Eukaryota</taxon>
        <taxon>Metazoa</taxon>
        <taxon>Ecdysozoa</taxon>
        <taxon>Arthropoda</taxon>
        <taxon>Crustacea</taxon>
        <taxon>Multicrustacea</taxon>
        <taxon>Hexanauplia</taxon>
        <taxon>Copepoda</taxon>
        <taxon>Harpacticoida</taxon>
        <taxon>Harpacticidae</taxon>
        <taxon>Tigriopus</taxon>
    </lineage>
</organism>
<evidence type="ECO:0000256" key="1">
    <source>
        <dbReference type="SAM" id="MobiDB-lite"/>
    </source>
</evidence>